<dbReference type="InterPro" id="IPR039657">
    <property type="entry name" value="Dimethylallyltransferase"/>
</dbReference>
<dbReference type="PANTHER" id="PTHR11088:SF89">
    <property type="entry name" value="TRNA DIMETHYLALLYLTRANSFERASE"/>
    <property type="match status" value="1"/>
</dbReference>
<comment type="caution">
    <text evidence="5">The sequence shown here is derived from an EMBL/GenBank/DDBJ whole genome shotgun (WGS) entry which is preliminary data.</text>
</comment>
<dbReference type="GO" id="GO:0006400">
    <property type="term" value="P:tRNA modification"/>
    <property type="evidence" value="ECO:0007669"/>
    <property type="project" value="TreeGrafter"/>
</dbReference>
<dbReference type="GO" id="GO:0005524">
    <property type="term" value="F:ATP binding"/>
    <property type="evidence" value="ECO:0007669"/>
    <property type="project" value="UniProtKB-KW"/>
</dbReference>
<dbReference type="GO" id="GO:0052381">
    <property type="term" value="F:tRNA dimethylallyltransferase activity"/>
    <property type="evidence" value="ECO:0007669"/>
    <property type="project" value="TreeGrafter"/>
</dbReference>
<dbReference type="EMBL" id="KZ308723">
    <property type="protein sequence ID" value="KAG8233518.1"/>
    <property type="molecule type" value="Genomic_DNA"/>
</dbReference>
<evidence type="ECO:0000256" key="4">
    <source>
        <dbReference type="ARBA" id="ARBA00022840"/>
    </source>
</evidence>
<keyword evidence="2" id="KW-0808">Transferase</keyword>
<sequence>MYKGLDIITNKVTAEERRMVPHHMLDFLEPNVNLNVVDFRNMALKKSLIASRGRNGTVFRERTSKAKDRSLSR</sequence>
<dbReference type="AlphaFoldDB" id="A0A8K0KJN5"/>
<dbReference type="OrthoDB" id="775260at2759"/>
<evidence type="ECO:0000256" key="1">
    <source>
        <dbReference type="ARBA" id="ARBA00005842"/>
    </source>
</evidence>
<accession>A0A8K0KJN5</accession>
<proteinExistence type="inferred from homology"/>
<keyword evidence="6" id="KW-1185">Reference proteome</keyword>
<protein>
    <submittedName>
        <fullName evidence="5">Uncharacterized protein</fullName>
    </submittedName>
</protein>
<comment type="similarity">
    <text evidence="1">Belongs to the IPP transferase family.</text>
</comment>
<dbReference type="PANTHER" id="PTHR11088">
    <property type="entry name" value="TRNA DIMETHYLALLYLTRANSFERASE"/>
    <property type="match status" value="1"/>
</dbReference>
<gene>
    <name evidence="5" type="ORF">J437_LFUL011679</name>
</gene>
<reference evidence="5" key="2">
    <citation type="submission" date="2017-10" db="EMBL/GenBank/DDBJ databases">
        <title>Ladona fulva Genome sequencing and assembly.</title>
        <authorList>
            <person name="Murali S."/>
            <person name="Richards S."/>
            <person name="Bandaranaike D."/>
            <person name="Bellair M."/>
            <person name="Blankenburg K."/>
            <person name="Chao H."/>
            <person name="Dinh H."/>
            <person name="Doddapaneni H."/>
            <person name="Dugan-Rocha S."/>
            <person name="Elkadiri S."/>
            <person name="Gnanaolivu R."/>
            <person name="Hernandez B."/>
            <person name="Skinner E."/>
            <person name="Javaid M."/>
            <person name="Lee S."/>
            <person name="Li M."/>
            <person name="Ming W."/>
            <person name="Munidasa M."/>
            <person name="Muniz J."/>
            <person name="Nguyen L."/>
            <person name="Hughes D."/>
            <person name="Osuji N."/>
            <person name="Pu L.-L."/>
            <person name="Puazo M."/>
            <person name="Qu C."/>
            <person name="Quiroz J."/>
            <person name="Raj R."/>
            <person name="Weissenberger G."/>
            <person name="Xin Y."/>
            <person name="Zou X."/>
            <person name="Han Y."/>
            <person name="Worley K."/>
            <person name="Muzny D."/>
            <person name="Gibbs R."/>
        </authorList>
    </citation>
    <scope>NUCLEOTIDE SEQUENCE</scope>
    <source>
        <strain evidence="5">Sampled in the wild</strain>
    </source>
</reference>
<dbReference type="GO" id="GO:0005739">
    <property type="term" value="C:mitochondrion"/>
    <property type="evidence" value="ECO:0007669"/>
    <property type="project" value="TreeGrafter"/>
</dbReference>
<dbReference type="Proteomes" id="UP000792457">
    <property type="component" value="Unassembled WGS sequence"/>
</dbReference>
<organism evidence="5 6">
    <name type="scientific">Ladona fulva</name>
    <name type="common">Scarce chaser dragonfly</name>
    <name type="synonym">Libellula fulva</name>
    <dbReference type="NCBI Taxonomy" id="123851"/>
    <lineage>
        <taxon>Eukaryota</taxon>
        <taxon>Metazoa</taxon>
        <taxon>Ecdysozoa</taxon>
        <taxon>Arthropoda</taxon>
        <taxon>Hexapoda</taxon>
        <taxon>Insecta</taxon>
        <taxon>Pterygota</taxon>
        <taxon>Palaeoptera</taxon>
        <taxon>Odonata</taxon>
        <taxon>Epiprocta</taxon>
        <taxon>Anisoptera</taxon>
        <taxon>Libelluloidea</taxon>
        <taxon>Libellulidae</taxon>
        <taxon>Ladona</taxon>
    </lineage>
</organism>
<evidence type="ECO:0000256" key="3">
    <source>
        <dbReference type="ARBA" id="ARBA00022741"/>
    </source>
</evidence>
<dbReference type="Pfam" id="PF01715">
    <property type="entry name" value="IPPT"/>
    <property type="match status" value="1"/>
</dbReference>
<evidence type="ECO:0000256" key="2">
    <source>
        <dbReference type="ARBA" id="ARBA00022679"/>
    </source>
</evidence>
<keyword evidence="4" id="KW-0067">ATP-binding</keyword>
<name>A0A8K0KJN5_LADFU</name>
<reference evidence="5" key="1">
    <citation type="submission" date="2013-04" db="EMBL/GenBank/DDBJ databases">
        <authorList>
            <person name="Qu J."/>
            <person name="Murali S.C."/>
            <person name="Bandaranaike D."/>
            <person name="Bellair M."/>
            <person name="Blankenburg K."/>
            <person name="Chao H."/>
            <person name="Dinh H."/>
            <person name="Doddapaneni H."/>
            <person name="Downs B."/>
            <person name="Dugan-Rocha S."/>
            <person name="Elkadiri S."/>
            <person name="Gnanaolivu R.D."/>
            <person name="Hernandez B."/>
            <person name="Javaid M."/>
            <person name="Jayaseelan J.C."/>
            <person name="Lee S."/>
            <person name="Li M."/>
            <person name="Ming W."/>
            <person name="Munidasa M."/>
            <person name="Muniz J."/>
            <person name="Nguyen L."/>
            <person name="Ongeri F."/>
            <person name="Osuji N."/>
            <person name="Pu L.-L."/>
            <person name="Puazo M."/>
            <person name="Qu C."/>
            <person name="Quiroz J."/>
            <person name="Raj R."/>
            <person name="Weissenberger G."/>
            <person name="Xin Y."/>
            <person name="Zou X."/>
            <person name="Han Y."/>
            <person name="Richards S."/>
            <person name="Worley K."/>
            <person name="Muzny D."/>
            <person name="Gibbs R."/>
        </authorList>
    </citation>
    <scope>NUCLEOTIDE SEQUENCE</scope>
    <source>
        <strain evidence="5">Sampled in the wild</strain>
    </source>
</reference>
<dbReference type="InterPro" id="IPR027417">
    <property type="entry name" value="P-loop_NTPase"/>
</dbReference>
<evidence type="ECO:0000313" key="5">
    <source>
        <dbReference type="EMBL" id="KAG8233518.1"/>
    </source>
</evidence>
<evidence type="ECO:0000313" key="6">
    <source>
        <dbReference type="Proteomes" id="UP000792457"/>
    </source>
</evidence>
<keyword evidence="3" id="KW-0547">Nucleotide-binding</keyword>
<dbReference type="Gene3D" id="3.40.50.300">
    <property type="entry name" value="P-loop containing nucleotide triphosphate hydrolases"/>
    <property type="match status" value="1"/>
</dbReference>